<dbReference type="AlphaFoldDB" id="A0A841JHZ4"/>
<evidence type="ECO:0000259" key="1">
    <source>
        <dbReference type="PROSITE" id="PS51831"/>
    </source>
</evidence>
<dbReference type="PANTHER" id="PTHR11373:SF41">
    <property type="entry name" value="METAL-DEPENDENT PHOSPHOHYDROLASE"/>
    <property type="match status" value="1"/>
</dbReference>
<protein>
    <recommendedName>
        <fullName evidence="1">HD domain-containing protein</fullName>
    </recommendedName>
</protein>
<dbReference type="SMART" id="SM00471">
    <property type="entry name" value="HDc"/>
    <property type="match status" value="1"/>
</dbReference>
<dbReference type="Gene3D" id="1.10.3210.10">
    <property type="entry name" value="Hypothetical protein af1432"/>
    <property type="match status" value="1"/>
</dbReference>
<accession>A0A841JHZ4</accession>
<dbReference type="SUPFAM" id="SSF109604">
    <property type="entry name" value="HD-domain/PDEase-like"/>
    <property type="match status" value="1"/>
</dbReference>
<dbReference type="CDD" id="cd00077">
    <property type="entry name" value="HDc"/>
    <property type="match status" value="1"/>
</dbReference>
<gene>
    <name evidence="2" type="ORF">HDF22_003341</name>
</gene>
<name>A0A841JHZ4_9SPHI</name>
<evidence type="ECO:0000313" key="3">
    <source>
        <dbReference type="Proteomes" id="UP000548326"/>
    </source>
</evidence>
<evidence type="ECO:0000313" key="2">
    <source>
        <dbReference type="EMBL" id="MBB6129216.1"/>
    </source>
</evidence>
<dbReference type="Proteomes" id="UP000548326">
    <property type="component" value="Unassembled WGS sequence"/>
</dbReference>
<dbReference type="RefSeq" id="WP_183588389.1">
    <property type="nucleotide sequence ID" value="NZ_JACHCA010000008.1"/>
</dbReference>
<dbReference type="InterPro" id="IPR006674">
    <property type="entry name" value="HD_domain"/>
</dbReference>
<feature type="domain" description="HD" evidence="1">
    <location>
        <begin position="49"/>
        <end position="149"/>
    </location>
</feature>
<proteinExistence type="predicted"/>
<dbReference type="InterPro" id="IPR050135">
    <property type="entry name" value="dGTPase-like"/>
</dbReference>
<sequence>MKIEDKIYGNFEVGPVLEELILSAPVQRLKNVHQGGAIFLVNPALNQTRYAHSIGVLYLVKHFGGGIEEQIAALLHDVSHTAFSHVADYVFENIKEDYHETIFDEVINRSEIPAILKKYRFDSTTLFKQAYTILEQPLPGLCADRVDYTLRDLYQAGFIGLTEIRNFISELTIQDGCMVVRSEAAGDWIKNQFRRLNEAYFKKPEHVYANLKLAALIKDALTEGLLQKNDLLRDDFQVLRKLNTNVVMNQLLTDIGNLVHFKQFANKGATERFKQRSLHPLIMV</sequence>
<dbReference type="InterPro" id="IPR003607">
    <property type="entry name" value="HD/PDEase_dom"/>
</dbReference>
<comment type="caution">
    <text evidence="2">The sequence shown here is derived from an EMBL/GenBank/DDBJ whole genome shotgun (WGS) entry which is preliminary data.</text>
</comment>
<dbReference type="Pfam" id="PF01966">
    <property type="entry name" value="HD"/>
    <property type="match status" value="1"/>
</dbReference>
<dbReference type="PROSITE" id="PS51831">
    <property type="entry name" value="HD"/>
    <property type="match status" value="1"/>
</dbReference>
<dbReference type="GO" id="GO:0008832">
    <property type="term" value="F:dGTPase activity"/>
    <property type="evidence" value="ECO:0007669"/>
    <property type="project" value="TreeGrafter"/>
</dbReference>
<organism evidence="2 3">
    <name type="scientific">Mucilaginibacter lappiensis</name>
    <dbReference type="NCBI Taxonomy" id="354630"/>
    <lineage>
        <taxon>Bacteria</taxon>
        <taxon>Pseudomonadati</taxon>
        <taxon>Bacteroidota</taxon>
        <taxon>Sphingobacteriia</taxon>
        <taxon>Sphingobacteriales</taxon>
        <taxon>Sphingobacteriaceae</taxon>
        <taxon>Mucilaginibacter</taxon>
    </lineage>
</organism>
<dbReference type="EMBL" id="JACHCA010000008">
    <property type="protein sequence ID" value="MBB6129216.1"/>
    <property type="molecule type" value="Genomic_DNA"/>
</dbReference>
<dbReference type="PANTHER" id="PTHR11373">
    <property type="entry name" value="DEOXYNUCLEOSIDE TRIPHOSPHATE TRIPHOSPHOHYDROLASE"/>
    <property type="match status" value="1"/>
</dbReference>
<dbReference type="GO" id="GO:0006203">
    <property type="term" value="P:dGTP catabolic process"/>
    <property type="evidence" value="ECO:0007669"/>
    <property type="project" value="TreeGrafter"/>
</dbReference>
<reference evidence="2 3" key="1">
    <citation type="submission" date="2020-08" db="EMBL/GenBank/DDBJ databases">
        <title>Genomic Encyclopedia of Type Strains, Phase IV (KMG-V): Genome sequencing to study the core and pangenomes of soil and plant-associated prokaryotes.</title>
        <authorList>
            <person name="Whitman W."/>
        </authorList>
    </citation>
    <scope>NUCLEOTIDE SEQUENCE [LARGE SCALE GENOMIC DNA]</scope>
    <source>
        <strain evidence="2 3">MP601</strain>
    </source>
</reference>